<evidence type="ECO:0000313" key="10">
    <source>
        <dbReference type="Proteomes" id="UP001329430"/>
    </source>
</evidence>
<dbReference type="Proteomes" id="UP001329430">
    <property type="component" value="Chromosome 10"/>
</dbReference>
<proteinExistence type="inferred from homology"/>
<evidence type="ECO:0000256" key="7">
    <source>
        <dbReference type="ARBA" id="ARBA00023242"/>
    </source>
</evidence>
<evidence type="ECO:0000256" key="4">
    <source>
        <dbReference type="ARBA" id="ARBA00022722"/>
    </source>
</evidence>
<dbReference type="InterPro" id="IPR045249">
    <property type="entry name" value="HARBI1-like"/>
</dbReference>
<keyword evidence="4" id="KW-0540">Nuclease</keyword>
<evidence type="ECO:0000259" key="8">
    <source>
        <dbReference type="Pfam" id="PF13359"/>
    </source>
</evidence>
<feature type="domain" description="DDE Tnp4" evidence="8">
    <location>
        <begin position="77"/>
        <end position="229"/>
    </location>
</feature>
<dbReference type="Pfam" id="PF13359">
    <property type="entry name" value="DDE_Tnp_4"/>
    <property type="match status" value="1"/>
</dbReference>
<reference evidence="9 10" key="1">
    <citation type="journal article" date="2024" name="Insects">
        <title>An Improved Chromosome-Level Genome Assembly of the Firefly Pyrocoelia pectoralis.</title>
        <authorList>
            <person name="Fu X."/>
            <person name="Meyer-Rochow V.B."/>
            <person name="Ballantyne L."/>
            <person name="Zhu X."/>
        </authorList>
    </citation>
    <scope>NUCLEOTIDE SEQUENCE [LARGE SCALE GENOMIC DNA]</scope>
    <source>
        <strain evidence="9">XCY_ONT2</strain>
    </source>
</reference>
<gene>
    <name evidence="9" type="ORF">RI129_012416</name>
</gene>
<dbReference type="AlphaFoldDB" id="A0AAN7ZEV8"/>
<dbReference type="GO" id="GO:0005634">
    <property type="term" value="C:nucleus"/>
    <property type="evidence" value="ECO:0007669"/>
    <property type="project" value="UniProtKB-SubCell"/>
</dbReference>
<comment type="similarity">
    <text evidence="3">Belongs to the HARBI1 family.</text>
</comment>
<keyword evidence="6" id="KW-0378">Hydrolase</keyword>
<accession>A0AAN7ZEV8</accession>
<protein>
    <recommendedName>
        <fullName evidence="8">DDE Tnp4 domain-containing protein</fullName>
    </recommendedName>
</protein>
<comment type="cofactor">
    <cofactor evidence="1">
        <name>a divalent metal cation</name>
        <dbReference type="ChEBI" id="CHEBI:60240"/>
    </cofactor>
</comment>
<comment type="caution">
    <text evidence="9">The sequence shown here is derived from an EMBL/GenBank/DDBJ whole genome shotgun (WGS) entry which is preliminary data.</text>
</comment>
<name>A0AAN7ZEV8_9COLE</name>
<dbReference type="PANTHER" id="PTHR22930:SF289">
    <property type="entry name" value="DDE TNP4 DOMAIN-CONTAINING PROTEIN-RELATED"/>
    <property type="match status" value="1"/>
</dbReference>
<evidence type="ECO:0000256" key="5">
    <source>
        <dbReference type="ARBA" id="ARBA00022723"/>
    </source>
</evidence>
<evidence type="ECO:0000256" key="1">
    <source>
        <dbReference type="ARBA" id="ARBA00001968"/>
    </source>
</evidence>
<keyword evidence="5" id="KW-0479">Metal-binding</keyword>
<dbReference type="GO" id="GO:0004518">
    <property type="term" value="F:nuclease activity"/>
    <property type="evidence" value="ECO:0007669"/>
    <property type="project" value="UniProtKB-KW"/>
</dbReference>
<dbReference type="GO" id="GO:0016787">
    <property type="term" value="F:hydrolase activity"/>
    <property type="evidence" value="ECO:0007669"/>
    <property type="project" value="UniProtKB-KW"/>
</dbReference>
<evidence type="ECO:0000256" key="3">
    <source>
        <dbReference type="ARBA" id="ARBA00006958"/>
    </source>
</evidence>
<dbReference type="PANTHER" id="PTHR22930">
    <property type="match status" value="1"/>
</dbReference>
<dbReference type="GO" id="GO:0046872">
    <property type="term" value="F:metal ion binding"/>
    <property type="evidence" value="ECO:0007669"/>
    <property type="project" value="UniProtKB-KW"/>
</dbReference>
<dbReference type="InterPro" id="IPR027806">
    <property type="entry name" value="HARBI1_dom"/>
</dbReference>
<comment type="subcellular location">
    <subcellularLocation>
        <location evidence="2">Nucleus</location>
    </subcellularLocation>
</comment>
<sequence>MVLLTLRYLATGSILQVVGDFINVDKATASRVITKVIRSIARLHPQFIKMPSTPQELNNVKQGFFNISRFPRCIGALDCSHIKIISPGGQNPEIFRNRKLFFSFNIQAVCDSTLKVQDIVCRWPGSSHDSTIFKNSRLRARMENREFGEDSILLGDSGYAVKKYLITPLQNPQTRAEHLFNESQIRTRNPIERCFGVIKRRFPVLAIGIRCKHSKSRSHCMVACSVLHNIACMMNEPELEVTAEIEAAIEFANGINLDLGPQWGNGVTGNNIVRFNLINEYFLRLL</sequence>
<evidence type="ECO:0000256" key="6">
    <source>
        <dbReference type="ARBA" id="ARBA00022801"/>
    </source>
</evidence>
<evidence type="ECO:0000256" key="2">
    <source>
        <dbReference type="ARBA" id="ARBA00004123"/>
    </source>
</evidence>
<keyword evidence="7" id="KW-0539">Nucleus</keyword>
<organism evidence="9 10">
    <name type="scientific">Pyrocoelia pectoralis</name>
    <dbReference type="NCBI Taxonomy" id="417401"/>
    <lineage>
        <taxon>Eukaryota</taxon>
        <taxon>Metazoa</taxon>
        <taxon>Ecdysozoa</taxon>
        <taxon>Arthropoda</taxon>
        <taxon>Hexapoda</taxon>
        <taxon>Insecta</taxon>
        <taxon>Pterygota</taxon>
        <taxon>Neoptera</taxon>
        <taxon>Endopterygota</taxon>
        <taxon>Coleoptera</taxon>
        <taxon>Polyphaga</taxon>
        <taxon>Elateriformia</taxon>
        <taxon>Elateroidea</taxon>
        <taxon>Lampyridae</taxon>
        <taxon>Lampyrinae</taxon>
        <taxon>Pyrocoelia</taxon>
    </lineage>
</organism>
<dbReference type="EMBL" id="JAVRBK010000010">
    <property type="protein sequence ID" value="KAK5638121.1"/>
    <property type="molecule type" value="Genomic_DNA"/>
</dbReference>
<keyword evidence="10" id="KW-1185">Reference proteome</keyword>
<evidence type="ECO:0000313" key="9">
    <source>
        <dbReference type="EMBL" id="KAK5638121.1"/>
    </source>
</evidence>